<dbReference type="OrthoDB" id="9805301at2"/>
<dbReference type="Gene3D" id="1.20.144.10">
    <property type="entry name" value="Phosphatidic acid phosphatase type 2/haloperoxidase"/>
    <property type="match status" value="1"/>
</dbReference>
<dbReference type="EC" id="3.1.3.2" evidence="1"/>
<dbReference type="Pfam" id="PF01569">
    <property type="entry name" value="PAP2"/>
    <property type="match status" value="1"/>
</dbReference>
<evidence type="ECO:0000256" key="1">
    <source>
        <dbReference type="PIRNR" id="PIRNR000897"/>
    </source>
</evidence>
<dbReference type="GO" id="GO:0030288">
    <property type="term" value="C:outer membrane-bounded periplasmic space"/>
    <property type="evidence" value="ECO:0007669"/>
    <property type="project" value="InterPro"/>
</dbReference>
<dbReference type="InterPro" id="IPR036938">
    <property type="entry name" value="PAP2/HPO_sf"/>
</dbReference>
<feature type="domain" description="Phosphatidic acid phosphatase type 2/haloperoxidase" evidence="3">
    <location>
        <begin position="100"/>
        <end position="213"/>
    </location>
</feature>
<dbReference type="Proteomes" id="UP000234479">
    <property type="component" value="Unassembled WGS sequence"/>
</dbReference>
<dbReference type="PRINTS" id="PR00483">
    <property type="entry name" value="BACPHPHTASE"/>
</dbReference>
<keyword evidence="5" id="KW-1185">Reference proteome</keyword>
<evidence type="ECO:0000313" key="4">
    <source>
        <dbReference type="EMBL" id="PLR18900.1"/>
    </source>
</evidence>
<evidence type="ECO:0000259" key="3">
    <source>
        <dbReference type="SMART" id="SM00014"/>
    </source>
</evidence>
<comment type="similarity">
    <text evidence="1">Belongs to the class A bacterial acid phosphatase family.</text>
</comment>
<dbReference type="AlphaFoldDB" id="A0A2N5CYL2"/>
<dbReference type="InterPro" id="IPR000326">
    <property type="entry name" value="PAP2/HPO"/>
</dbReference>
<name>A0A2N5CYL2_9CAUL</name>
<dbReference type="SMART" id="SM00014">
    <property type="entry name" value="acidPPc"/>
    <property type="match status" value="1"/>
</dbReference>
<dbReference type="PROSITE" id="PS51257">
    <property type="entry name" value="PROKAR_LIPOPROTEIN"/>
    <property type="match status" value="1"/>
</dbReference>
<protein>
    <recommendedName>
        <fullName evidence="1">Acid phosphatase</fullName>
        <ecNumber evidence="1">3.1.3.2</ecNumber>
    </recommendedName>
</protein>
<dbReference type="CDD" id="cd03397">
    <property type="entry name" value="PAP2_acid_phosphatase"/>
    <property type="match status" value="1"/>
</dbReference>
<accession>A0A2N5CYL2</accession>
<feature type="signal peptide" evidence="2">
    <location>
        <begin position="1"/>
        <end position="20"/>
    </location>
</feature>
<dbReference type="PIRSF" id="PIRSF000897">
    <property type="entry name" value="Acid_Ptase_ClsA"/>
    <property type="match status" value="1"/>
</dbReference>
<feature type="chain" id="PRO_5014697842" description="Acid phosphatase" evidence="2">
    <location>
        <begin position="21"/>
        <end position="256"/>
    </location>
</feature>
<reference evidence="4 5" key="1">
    <citation type="submission" date="2017-12" db="EMBL/GenBank/DDBJ databases">
        <title>The genome sequence of Caulobacter sp. 410.</title>
        <authorList>
            <person name="Gao J."/>
            <person name="Mao X."/>
            <person name="Sun J."/>
        </authorList>
    </citation>
    <scope>NUCLEOTIDE SEQUENCE [LARGE SCALE GENOMIC DNA]</scope>
    <source>
        <strain evidence="4 5">410</strain>
    </source>
</reference>
<comment type="catalytic activity">
    <reaction evidence="1">
        <text>a phosphate monoester + H2O = an alcohol + phosphate</text>
        <dbReference type="Rhea" id="RHEA:15017"/>
        <dbReference type="ChEBI" id="CHEBI:15377"/>
        <dbReference type="ChEBI" id="CHEBI:30879"/>
        <dbReference type="ChEBI" id="CHEBI:43474"/>
        <dbReference type="ChEBI" id="CHEBI:67140"/>
        <dbReference type="EC" id="3.1.3.2"/>
    </reaction>
</comment>
<evidence type="ECO:0000256" key="2">
    <source>
        <dbReference type="SAM" id="SignalP"/>
    </source>
</evidence>
<dbReference type="InterPro" id="IPR001011">
    <property type="entry name" value="Acid_Pase_classA_bac"/>
</dbReference>
<gene>
    <name evidence="4" type="ORF">SGCZBJ_25030</name>
</gene>
<keyword evidence="2" id="KW-0732">Signal</keyword>
<keyword evidence="1" id="KW-0378">Hydrolase</keyword>
<dbReference type="SUPFAM" id="SSF48317">
    <property type="entry name" value="Acid phosphatase/Vanadium-dependent haloperoxidase"/>
    <property type="match status" value="1"/>
</dbReference>
<organism evidence="4 5">
    <name type="scientific">Caulobacter zeae</name>
    <dbReference type="NCBI Taxonomy" id="2055137"/>
    <lineage>
        <taxon>Bacteria</taxon>
        <taxon>Pseudomonadati</taxon>
        <taxon>Pseudomonadota</taxon>
        <taxon>Alphaproteobacteria</taxon>
        <taxon>Caulobacterales</taxon>
        <taxon>Caulobacteraceae</taxon>
        <taxon>Caulobacter</taxon>
    </lineage>
</organism>
<evidence type="ECO:0000313" key="5">
    <source>
        <dbReference type="Proteomes" id="UP000234479"/>
    </source>
</evidence>
<comment type="caution">
    <text evidence="4">The sequence shown here is derived from an EMBL/GenBank/DDBJ whole genome shotgun (WGS) entry which is preliminary data.</text>
</comment>
<proteinExistence type="inferred from homology"/>
<dbReference type="EMBL" id="PJRS01000049">
    <property type="protein sequence ID" value="PLR18900.1"/>
    <property type="molecule type" value="Genomic_DNA"/>
</dbReference>
<dbReference type="RefSeq" id="WP_101720612.1">
    <property type="nucleotide sequence ID" value="NZ_PJRS01000049.1"/>
</dbReference>
<dbReference type="GO" id="GO:0003993">
    <property type="term" value="F:acid phosphatase activity"/>
    <property type="evidence" value="ECO:0007669"/>
    <property type="project" value="UniProtKB-EC"/>
</dbReference>
<sequence length="256" mass="27639">MRLPTVAVAALALASCSALPGDDDDRYLHPRAFDARDHLPPPPKEGTAAERRDREIFRATRPLKDGPRWSLAQADADKSRILEGYACALGASITPQTNPKLLAMMEKMRGDVRAAVAGPKFKHLRPRPYLFEDAPICLPKTVGLAVSPDYPSGHSTWGWTVGLLLAEAAPDRAPAILARAQGFGESRVVCGVHNMSSVEAGRRNARNLHKALKSSRAFKADLAAVRAEMTAVRQTAPAPDKLRCEAETALVAKPLL</sequence>